<dbReference type="KEGG" id="mspg:F6B93_20025"/>
<reference evidence="2" key="1">
    <citation type="submission" date="2019-12" db="EMBL/GenBank/DDBJ databases">
        <title>Mycobacterium spongiae sp. nov.</title>
        <authorList>
            <person name="Stinear T."/>
        </authorList>
    </citation>
    <scope>NUCLEOTIDE SEQUENCE</scope>
    <source>
        <strain evidence="2">FSD4b-SM</strain>
    </source>
</reference>
<dbReference type="AlphaFoldDB" id="A0A975K163"/>
<feature type="region of interest" description="Disordered" evidence="1">
    <location>
        <begin position="50"/>
        <end position="80"/>
    </location>
</feature>
<evidence type="ECO:0000256" key="1">
    <source>
        <dbReference type="SAM" id="MobiDB-lite"/>
    </source>
</evidence>
<name>A0A975K163_9MYCO</name>
<sequence length="113" mass="11985">MIIGGHDFYARGVIHTKVEAQQVFKQENAEGFDLVEIVRVATRIHCGGARAARSAAPLLDRHRQGADHQRNGDPDRDWGFRQIANPVSDGGIAAGSVCGSMGALPGSTAPARP</sequence>
<evidence type="ECO:0000313" key="2">
    <source>
        <dbReference type="EMBL" id="QUR69050.1"/>
    </source>
</evidence>
<evidence type="ECO:0000313" key="3">
    <source>
        <dbReference type="Proteomes" id="UP000682202"/>
    </source>
</evidence>
<organism evidence="2 3">
    <name type="scientific">Mycobacterium spongiae</name>
    <dbReference type="NCBI Taxonomy" id="886343"/>
    <lineage>
        <taxon>Bacteria</taxon>
        <taxon>Bacillati</taxon>
        <taxon>Actinomycetota</taxon>
        <taxon>Actinomycetes</taxon>
        <taxon>Mycobacteriales</taxon>
        <taxon>Mycobacteriaceae</taxon>
        <taxon>Mycobacterium</taxon>
    </lineage>
</organism>
<accession>A0A975K163</accession>
<dbReference type="RefSeq" id="WP_211696635.1">
    <property type="nucleotide sequence ID" value="NZ_CP046600.1"/>
</dbReference>
<gene>
    <name evidence="2" type="ORF">F6B93_20025</name>
</gene>
<keyword evidence="3" id="KW-1185">Reference proteome</keyword>
<dbReference type="EMBL" id="CP046600">
    <property type="protein sequence ID" value="QUR69050.1"/>
    <property type="molecule type" value="Genomic_DNA"/>
</dbReference>
<protein>
    <submittedName>
        <fullName evidence="2">Uncharacterized protein</fullName>
    </submittedName>
</protein>
<proteinExistence type="predicted"/>
<feature type="compositionally biased region" description="Basic and acidic residues" evidence="1">
    <location>
        <begin position="59"/>
        <end position="79"/>
    </location>
</feature>
<dbReference type="Proteomes" id="UP000682202">
    <property type="component" value="Chromosome"/>
</dbReference>